<dbReference type="Proteomes" id="UP001058120">
    <property type="component" value="Chromosome"/>
</dbReference>
<feature type="domain" description="ACT" evidence="1">
    <location>
        <begin position="1"/>
        <end position="133"/>
    </location>
</feature>
<dbReference type="InterPro" id="IPR045739">
    <property type="entry name" value="ACT_dom_pair"/>
</dbReference>
<protein>
    <submittedName>
        <fullName evidence="2">ACT domain-containing protein</fullName>
    </submittedName>
</protein>
<dbReference type="InterPro" id="IPR045865">
    <property type="entry name" value="ACT-like_dom_sf"/>
</dbReference>
<evidence type="ECO:0000313" key="3">
    <source>
        <dbReference type="Proteomes" id="UP001058120"/>
    </source>
</evidence>
<dbReference type="CDD" id="cd04882">
    <property type="entry name" value="ACT_Bt0572_2"/>
    <property type="match status" value="1"/>
</dbReference>
<reference evidence="2" key="1">
    <citation type="submission" date="2020-12" db="EMBL/GenBank/DDBJ databases">
        <title>Taurinivorans muris gen. nov., sp. nov., fundamental and realized metabolic niche of a ubiquitous sulfidogenic bacterium in the murine intestine.</title>
        <authorList>
            <person name="Ye H."/>
            <person name="Hanson B.T."/>
            <person name="Loy A."/>
        </authorList>
    </citation>
    <scope>NUCLEOTIDE SEQUENCE</scope>
    <source>
        <strain evidence="2">LT0009</strain>
    </source>
</reference>
<proteinExistence type="predicted"/>
<sequence length="144" mass="15840">MIVEQLSVFLENKAGRLMEVTKALTEARINIRALSLADTSDFGILRLIVDDIEKAQNVLKEKGFTVGKTGVIAVEVGDHPGGLQAILQVFETAGVNVEYMYAFVQKNSENATLIFRLDRIEYALEELKKNNIAVLPVSKVCGSN</sequence>
<dbReference type="SUPFAM" id="SSF55021">
    <property type="entry name" value="ACT-like"/>
    <property type="match status" value="2"/>
</dbReference>
<dbReference type="CDD" id="cd04908">
    <property type="entry name" value="ACT_Bt0572_1"/>
    <property type="match status" value="1"/>
</dbReference>
<dbReference type="EMBL" id="CP065938">
    <property type="protein sequence ID" value="UWX05549.1"/>
    <property type="molecule type" value="Genomic_DNA"/>
</dbReference>
<dbReference type="RefSeq" id="WP_334315132.1">
    <property type="nucleotide sequence ID" value="NZ_CP065938.1"/>
</dbReference>
<dbReference type="Pfam" id="PF19571">
    <property type="entry name" value="ACT_8"/>
    <property type="match status" value="1"/>
</dbReference>
<keyword evidence="3" id="KW-1185">Reference proteome</keyword>
<evidence type="ECO:0000313" key="2">
    <source>
        <dbReference type="EMBL" id="UWX05549.1"/>
    </source>
</evidence>
<dbReference type="Gene3D" id="3.30.2130.10">
    <property type="entry name" value="VC0802-like"/>
    <property type="match status" value="1"/>
</dbReference>
<organism evidence="2 3">
    <name type="scientific">Taurinivorans muris</name>
    <dbReference type="NCBI Taxonomy" id="2787751"/>
    <lineage>
        <taxon>Bacteria</taxon>
        <taxon>Pseudomonadati</taxon>
        <taxon>Thermodesulfobacteriota</taxon>
        <taxon>Desulfovibrionia</taxon>
        <taxon>Desulfovibrionales</taxon>
        <taxon>Desulfovibrionaceae</taxon>
        <taxon>Taurinivorans</taxon>
    </lineage>
</organism>
<gene>
    <name evidence="2" type="ORF">JBF11_08895</name>
</gene>
<dbReference type="PANTHER" id="PTHR40099:SF1">
    <property type="entry name" value="ACETOLACTATE SYNTHASE, SMALL SUBUNIT"/>
    <property type="match status" value="1"/>
</dbReference>
<evidence type="ECO:0000259" key="1">
    <source>
        <dbReference type="Pfam" id="PF19571"/>
    </source>
</evidence>
<dbReference type="PANTHER" id="PTHR40099">
    <property type="entry name" value="ACETOLACTATE SYNTHASE, SMALL SUBUNIT"/>
    <property type="match status" value="1"/>
</dbReference>
<accession>A0ABY5Y055</accession>
<name>A0ABY5Y055_9BACT</name>